<protein>
    <recommendedName>
        <fullName evidence="1">Metallo-beta-lactamase domain-containing protein</fullName>
    </recommendedName>
</protein>
<evidence type="ECO:0000313" key="2">
    <source>
        <dbReference type="EMBL" id="SUZ76209.1"/>
    </source>
</evidence>
<reference evidence="2" key="1">
    <citation type="submission" date="2018-05" db="EMBL/GenBank/DDBJ databases">
        <authorList>
            <person name="Lanie J.A."/>
            <person name="Ng W.-L."/>
            <person name="Kazmierczak K.M."/>
            <person name="Andrzejewski T.M."/>
            <person name="Davidsen T.M."/>
            <person name="Wayne K.J."/>
            <person name="Tettelin H."/>
            <person name="Glass J.I."/>
            <person name="Rusch D."/>
            <person name="Podicherti R."/>
            <person name="Tsui H.-C.T."/>
            <person name="Winkler M.E."/>
        </authorList>
    </citation>
    <scope>NUCLEOTIDE SEQUENCE</scope>
</reference>
<dbReference type="PANTHER" id="PTHR42663">
    <property type="entry name" value="HYDROLASE C777.06C-RELATED-RELATED"/>
    <property type="match status" value="1"/>
</dbReference>
<dbReference type="CDD" id="cd16279">
    <property type="entry name" value="metallo-hydrolase-like_MBL-fold"/>
    <property type="match status" value="1"/>
</dbReference>
<dbReference type="InterPro" id="IPR036866">
    <property type="entry name" value="RibonucZ/Hydroxyglut_hydro"/>
</dbReference>
<dbReference type="Gene3D" id="3.60.15.10">
    <property type="entry name" value="Ribonuclease Z/Hydroxyacylglutathione hydrolase-like"/>
    <property type="match status" value="1"/>
</dbReference>
<dbReference type="Pfam" id="PF12706">
    <property type="entry name" value="Lactamase_B_2"/>
    <property type="match status" value="1"/>
</dbReference>
<sequence>MKVTFLGTGTSTGIPLIGSNHPVCQSSNKKDKRLRSSVLIEWDKSSFIIDTGPDFRQQMLKSNCQRIDGVLYTHEHSDHTSGIDDLRGFCFKQGEIPIYAHKRVIYNLKNRFSYIFDKEKKYPGAPLLKPVEVVEDKIFLISNLNITPISYLHADLQVYGYRFRDFAYLTDLKTIDDKEINKLKDLKVLVLNCIRIEPHYSHLNLDEALKLIELIRPKTTYLTHISYLLGFHNDVQKKLPDSVFLSYDGLKISL</sequence>
<dbReference type="SMART" id="SM00849">
    <property type="entry name" value="Lactamase_B"/>
    <property type="match status" value="1"/>
</dbReference>
<name>A0A381QCU1_9ZZZZ</name>
<evidence type="ECO:0000259" key="1">
    <source>
        <dbReference type="SMART" id="SM00849"/>
    </source>
</evidence>
<dbReference type="InterPro" id="IPR001279">
    <property type="entry name" value="Metallo-B-lactamas"/>
</dbReference>
<dbReference type="EMBL" id="UINC01001269">
    <property type="protein sequence ID" value="SUZ76209.1"/>
    <property type="molecule type" value="Genomic_DNA"/>
</dbReference>
<dbReference type="SUPFAM" id="SSF56281">
    <property type="entry name" value="Metallo-hydrolase/oxidoreductase"/>
    <property type="match status" value="1"/>
</dbReference>
<feature type="domain" description="Metallo-beta-lactamase" evidence="1">
    <location>
        <begin position="34"/>
        <end position="224"/>
    </location>
</feature>
<accession>A0A381QCU1</accession>
<organism evidence="2">
    <name type="scientific">marine metagenome</name>
    <dbReference type="NCBI Taxonomy" id="408172"/>
    <lineage>
        <taxon>unclassified sequences</taxon>
        <taxon>metagenomes</taxon>
        <taxon>ecological metagenomes</taxon>
    </lineage>
</organism>
<gene>
    <name evidence="2" type="ORF">METZ01_LOCUS29063</name>
</gene>
<dbReference type="PANTHER" id="PTHR42663:SF6">
    <property type="entry name" value="HYDROLASE C777.06C-RELATED"/>
    <property type="match status" value="1"/>
</dbReference>
<dbReference type="AlphaFoldDB" id="A0A381QCU1"/>
<proteinExistence type="predicted"/>